<reference evidence="2" key="1">
    <citation type="submission" date="2022-01" db="EMBL/GenBank/DDBJ databases">
        <title>Nocardioidaceae gen. sp. A5X3R13.</title>
        <authorList>
            <person name="Lopez Marin M.A."/>
            <person name="Uhlik O."/>
        </authorList>
    </citation>
    <scope>NUCLEOTIDE SEQUENCE</scope>
    <source>
        <strain evidence="2">A5X3R13</strain>
    </source>
</reference>
<evidence type="ECO:0000313" key="2">
    <source>
        <dbReference type="EMBL" id="UYM05439.1"/>
    </source>
</evidence>
<gene>
    <name evidence="2" type="ORF">L0C25_23505</name>
</gene>
<dbReference type="KEGG" id="sgrg:L0C25_23505"/>
<dbReference type="AlphaFoldDB" id="A0AA46THH0"/>
<protein>
    <submittedName>
        <fullName evidence="2">Uncharacterized protein</fullName>
    </submittedName>
</protein>
<name>A0AA46THH0_9ACTN</name>
<evidence type="ECO:0000256" key="1">
    <source>
        <dbReference type="SAM" id="MobiDB-lite"/>
    </source>
</evidence>
<sequence length="158" mass="17648">MIATATLLAAGAATAPVDASPARPAADAVTTGASVQPPRKLPAKPGRYEGHFYTGKGKRLEPFSFRITKNGRYIKKFHAALEVICSYYPPEVEVHPLWYPKTKVKRNHTFKRAWKPKKSAKIMLRGRFRKNRLVSGKLDYTVGICVRVGYLKAHRVGK</sequence>
<evidence type="ECO:0000313" key="3">
    <source>
        <dbReference type="Proteomes" id="UP001164390"/>
    </source>
</evidence>
<dbReference type="EMBL" id="CP094970">
    <property type="protein sequence ID" value="UYM05439.1"/>
    <property type="molecule type" value="Genomic_DNA"/>
</dbReference>
<feature type="region of interest" description="Disordered" evidence="1">
    <location>
        <begin position="18"/>
        <end position="48"/>
    </location>
</feature>
<dbReference type="Proteomes" id="UP001164390">
    <property type="component" value="Chromosome"/>
</dbReference>
<proteinExistence type="predicted"/>
<accession>A0AA46THH0</accession>
<organism evidence="2 3">
    <name type="scientific">Solicola gregarius</name>
    <dbReference type="NCBI Taxonomy" id="2908642"/>
    <lineage>
        <taxon>Bacteria</taxon>
        <taxon>Bacillati</taxon>
        <taxon>Actinomycetota</taxon>
        <taxon>Actinomycetes</taxon>
        <taxon>Propionibacteriales</taxon>
        <taxon>Nocardioidaceae</taxon>
        <taxon>Solicola</taxon>
    </lineage>
</organism>
<keyword evidence="3" id="KW-1185">Reference proteome</keyword>
<dbReference type="RefSeq" id="WP_271634274.1">
    <property type="nucleotide sequence ID" value="NZ_CP094970.1"/>
</dbReference>